<feature type="compositionally biased region" description="Basic and acidic residues" evidence="4">
    <location>
        <begin position="857"/>
        <end position="870"/>
    </location>
</feature>
<dbReference type="GO" id="GO:0005524">
    <property type="term" value="F:ATP binding"/>
    <property type="evidence" value="ECO:0007669"/>
    <property type="project" value="UniProtKB-UniRule"/>
</dbReference>
<keyword evidence="2 3" id="KW-0067">ATP-binding</keyword>
<dbReference type="PROSITE" id="PS00108">
    <property type="entry name" value="PROTEIN_KINASE_ST"/>
    <property type="match status" value="1"/>
</dbReference>
<dbReference type="SUPFAM" id="SSF56112">
    <property type="entry name" value="Protein kinase-like (PK-like)"/>
    <property type="match status" value="1"/>
</dbReference>
<sequence>MLSSAPAIPLQSIDFLNGGNGRRLSLVTANGREFLTNRDGLPSPNVLTPIEGHTPADTPPESATPSETGTPPESEGTTEFPGVAAAAASASAQHDRRKSMFGDIEDGGSIRKVPSRGGIWHDNNDVSPRSGSPAIPATTSAAAPAQPRSVPSGLSHGYTAPHGLSDSSSPASGSPGGSDKEKAHYSPSQAKHADHAPSNTSASPSPTPSRQKSQKHNGPLHDLRRFLNHHIGHHDKDKPSKHANGPGSTSPSTGIATPGSQLRGQEFGHSVPDSGVATPAPSSSTNLPEGAGRDRDAQHHGHHTTHLVGFMRHHHRDKDGEKSHSSLASFFGHHSDKKKKEKEHRSDKDHHHKDKDGSRSSSAAPSRTSTLLMSEMDTHSTASTVPTPGHHTPKHGNNSGHATPKNLHDYPGVPEPVVALTHPSDSFEATHAALSKKYGKWGRVLGSGAGGTVRLIKASQKTGGTTYAVKEFRPRRQGESEKEYLRKVTAEFCVGVTLHHINVIETVDIVNDHGHYYEIMEYAPYDLFSVVMSGRMNRAEIYCVFRQIIDGVNYLHSMGLAHRDLKLDNCVMTNNNIVKLIDFGTATVFHYPGKHQIPASGVVGSDPYLAPEVLTKETYDPRLTDVWSVAIIFMCMILRRFPWKIPDYKTDLSFKLYVNTHPDLCRKPPVKTPAPSFANGLTDGKLGGKDTLMPDGSSSLPFRTASASTAGTAVEGKSGGDIAHSDSAVSIGSCSSSDTQTPRVDRLELNDSPKQDPSDTIFPRSGDSTASLPTAGIPTMTTGPFGRAVRQKTLPHLTSPGHDDAKEDLVISQSPEQVIDASESAPRPARTTTGRDRSVTMPSAPGAPIGSNAPSRQESRQEVQQRRERAASISSTRTFVSGGAESIFRLLPRESRSALMRMLAVEPSIRCTLSDLLVGEGNDDQMCPCGSQECGGALSRPPSEITGVDNDEDEGDHWLQTIECCSHNPGKPVNHQHIKVVQEEKPKKKLFGLSQRAWLALTVVVGFVLFTKLIMSNETHTHHVHDPTFIVPRDYLNSSASDPAPFDFCPVFGPGDAIAARRGQFELLRSRLHLGTGNRVQRVLRKAMSGMPVTISVLGGSVTACQGAGDDLVAPECYPHRFYDWWNSVFPHPNNELTNGAVKRTDSAYFAYCSAHHLPDRTDLVILEFDTADPNDHDWLGHFELLVRSILLRKEQPAVIVLGHFSPQVQAQNGFAGPELLHNAVAQFYDVPHVTTKGVMYETYLEQPHRALASLYTDSQLANKEGHDLIADVLISYIMSQICEGWSTLLGHSYNVPSVDSISGESIGGTPLLFGGAGLRQNQVPGQTKEDGATEAELVSHASDPGLSVPPMRLNSRPGELENFRESEPFCVAASDLVNPLPSSIFLGSGWHAYHPSKNSVSEHHHYWYADQPTSRLRVPLRIGAGDVGIYYLQGPASKGFGTARCWVDDNVEGARKLHGTAEVEEPIATLTMIDRFVSRGSHFVECVLDGEPGGPATPFKILGIFTT</sequence>
<feature type="region of interest" description="Disordered" evidence="4">
    <location>
        <begin position="35"/>
        <end position="411"/>
    </location>
</feature>
<keyword evidence="7" id="KW-1185">Reference proteome</keyword>
<feature type="compositionally biased region" description="Low complexity" evidence="4">
    <location>
        <begin position="59"/>
        <end position="92"/>
    </location>
</feature>
<dbReference type="FunFam" id="1.10.510.10:FF:000595">
    <property type="entry name" value="Protein kinase, putative (AFU_orthologue AFUA_5G11840)"/>
    <property type="match status" value="1"/>
</dbReference>
<feature type="region of interest" description="Disordered" evidence="4">
    <location>
        <begin position="817"/>
        <end position="874"/>
    </location>
</feature>
<dbReference type="InterPro" id="IPR017441">
    <property type="entry name" value="Protein_kinase_ATP_BS"/>
</dbReference>
<dbReference type="RefSeq" id="XP_062625790.1">
    <property type="nucleotide sequence ID" value="XM_062769806.1"/>
</dbReference>
<dbReference type="PANTHER" id="PTHR34407">
    <property type="entry name" value="EXPRESSED PROTEIN"/>
    <property type="match status" value="1"/>
</dbReference>
<evidence type="ECO:0000259" key="5">
    <source>
        <dbReference type="SMART" id="SM00220"/>
    </source>
</evidence>
<dbReference type="SMART" id="SM00220">
    <property type="entry name" value="S_TKc"/>
    <property type="match status" value="1"/>
</dbReference>
<dbReference type="InterPro" id="IPR011009">
    <property type="entry name" value="Kinase-like_dom_sf"/>
</dbReference>
<dbReference type="EMBL" id="CP086715">
    <property type="protein sequence ID" value="WOO79758.1"/>
    <property type="molecule type" value="Genomic_DNA"/>
</dbReference>
<keyword evidence="6" id="KW-0808">Transferase</keyword>
<feature type="compositionally biased region" description="Polar residues" evidence="4">
    <location>
        <begin position="727"/>
        <end position="742"/>
    </location>
</feature>
<protein>
    <submittedName>
        <fullName evidence="6">Serine/threonine-protein kinase oca2</fullName>
    </submittedName>
</protein>
<dbReference type="PROSITE" id="PS00107">
    <property type="entry name" value="PROTEIN_KINASE_ATP"/>
    <property type="match status" value="1"/>
</dbReference>
<feature type="binding site" evidence="3">
    <location>
        <position position="470"/>
    </location>
    <ligand>
        <name>ATP</name>
        <dbReference type="ChEBI" id="CHEBI:30616"/>
    </ligand>
</feature>
<dbReference type="Gene3D" id="1.10.510.10">
    <property type="entry name" value="Transferase(Phosphotransferase) domain 1"/>
    <property type="match status" value="1"/>
</dbReference>
<dbReference type="InterPro" id="IPR008271">
    <property type="entry name" value="Ser/Thr_kinase_AS"/>
</dbReference>
<evidence type="ECO:0000313" key="6">
    <source>
        <dbReference type="EMBL" id="WOO79758.1"/>
    </source>
</evidence>
<accession>A0AAF0Y3S2</accession>
<dbReference type="SUPFAM" id="SSF52266">
    <property type="entry name" value="SGNH hydrolase"/>
    <property type="match status" value="1"/>
</dbReference>
<dbReference type="GO" id="GO:0004672">
    <property type="term" value="F:protein kinase activity"/>
    <property type="evidence" value="ECO:0007669"/>
    <property type="project" value="InterPro"/>
</dbReference>
<feature type="region of interest" description="Disordered" evidence="4">
    <location>
        <begin position="668"/>
        <end position="785"/>
    </location>
</feature>
<gene>
    <name evidence="6" type="primary">oca2</name>
    <name evidence="6" type="ORF">LOC62_02G003275</name>
</gene>
<feature type="compositionally biased region" description="Basic residues" evidence="4">
    <location>
        <begin position="300"/>
        <end position="316"/>
    </location>
</feature>
<proteinExistence type="predicted"/>
<feature type="compositionally biased region" description="Polar residues" evidence="4">
    <location>
        <begin position="696"/>
        <end position="711"/>
    </location>
</feature>
<dbReference type="CDD" id="cd00229">
    <property type="entry name" value="SGNH_hydrolase"/>
    <property type="match status" value="1"/>
</dbReference>
<evidence type="ECO:0000313" key="7">
    <source>
        <dbReference type="Proteomes" id="UP000827549"/>
    </source>
</evidence>
<feature type="compositionally biased region" description="Low complexity" evidence="4">
    <location>
        <begin position="132"/>
        <end position="145"/>
    </location>
</feature>
<reference evidence="6" key="1">
    <citation type="submission" date="2023-10" db="EMBL/GenBank/DDBJ databases">
        <authorList>
            <person name="Noh H."/>
        </authorList>
    </citation>
    <scope>NUCLEOTIDE SEQUENCE</scope>
    <source>
        <strain evidence="6">DUCC4014</strain>
    </source>
</reference>
<keyword evidence="1 3" id="KW-0547">Nucleotide-binding</keyword>
<feature type="compositionally biased region" description="Polar residues" evidence="4">
    <location>
        <begin position="246"/>
        <end position="263"/>
    </location>
</feature>
<dbReference type="PANTHER" id="PTHR34407:SF1">
    <property type="entry name" value="SGNH HYDROLASE-TYPE ESTERASE DOMAIN-CONTAINING PROTEIN"/>
    <property type="match status" value="1"/>
</dbReference>
<feature type="domain" description="Protein kinase" evidence="5">
    <location>
        <begin position="439"/>
        <end position="926"/>
    </location>
</feature>
<evidence type="ECO:0000256" key="1">
    <source>
        <dbReference type="ARBA" id="ARBA00022741"/>
    </source>
</evidence>
<dbReference type="GeneID" id="87806520"/>
<dbReference type="Proteomes" id="UP000827549">
    <property type="component" value="Chromosome 2"/>
</dbReference>
<evidence type="ECO:0000256" key="3">
    <source>
        <dbReference type="PROSITE-ProRule" id="PRU10141"/>
    </source>
</evidence>
<dbReference type="Pfam" id="PF00069">
    <property type="entry name" value="Pkinase"/>
    <property type="match status" value="1"/>
</dbReference>
<keyword evidence="6" id="KW-0418">Kinase</keyword>
<organism evidence="6 7">
    <name type="scientific">Vanrija pseudolonga</name>
    <dbReference type="NCBI Taxonomy" id="143232"/>
    <lineage>
        <taxon>Eukaryota</taxon>
        <taxon>Fungi</taxon>
        <taxon>Dikarya</taxon>
        <taxon>Basidiomycota</taxon>
        <taxon>Agaricomycotina</taxon>
        <taxon>Tremellomycetes</taxon>
        <taxon>Trichosporonales</taxon>
        <taxon>Trichosporonaceae</taxon>
        <taxon>Vanrija</taxon>
    </lineage>
</organism>
<evidence type="ECO:0000256" key="4">
    <source>
        <dbReference type="SAM" id="MobiDB-lite"/>
    </source>
</evidence>
<dbReference type="InterPro" id="IPR000719">
    <property type="entry name" value="Prot_kinase_dom"/>
</dbReference>
<name>A0AAF0Y3S2_9TREE</name>
<feature type="compositionally biased region" description="Basic and acidic residues" evidence="4">
    <location>
        <begin position="343"/>
        <end position="358"/>
    </location>
</feature>
<feature type="compositionally biased region" description="Basic and acidic residues" evidence="4">
    <location>
        <begin position="743"/>
        <end position="757"/>
    </location>
</feature>
<evidence type="ECO:0000256" key="2">
    <source>
        <dbReference type="ARBA" id="ARBA00022840"/>
    </source>
</evidence>
<feature type="compositionally biased region" description="Low complexity" evidence="4">
    <location>
        <begin position="359"/>
        <end position="372"/>
    </location>
</feature>